<accession>A0A382KBH8</accession>
<feature type="non-terminal residue" evidence="1">
    <location>
        <position position="139"/>
    </location>
</feature>
<dbReference type="GO" id="GO:0006635">
    <property type="term" value="P:fatty acid beta-oxidation"/>
    <property type="evidence" value="ECO:0007669"/>
    <property type="project" value="TreeGrafter"/>
</dbReference>
<protein>
    <recommendedName>
        <fullName evidence="2">Enoyl-CoA hydratase</fullName>
    </recommendedName>
</protein>
<dbReference type="GO" id="GO:0003824">
    <property type="term" value="F:catalytic activity"/>
    <property type="evidence" value="ECO:0007669"/>
    <property type="project" value="UniProtKB-ARBA"/>
</dbReference>
<dbReference type="Pfam" id="PF00378">
    <property type="entry name" value="ECH_1"/>
    <property type="match status" value="1"/>
</dbReference>
<dbReference type="CDD" id="cd06558">
    <property type="entry name" value="crotonase-like"/>
    <property type="match status" value="1"/>
</dbReference>
<sequence>MTDVTYEVDGATAIITIDREEKLNALDENVIQGLRSAFRRFDLSAEKCAILAASGERAFSVGADIKNPPKEMWQGVPGVGVPTDKPIIACVQGYCVGGAYILVQMCDLVVAARNTIFKYPEAQVGFTGGLIASCAARIP</sequence>
<dbReference type="SUPFAM" id="SSF52096">
    <property type="entry name" value="ClpP/crotonase"/>
    <property type="match status" value="1"/>
</dbReference>
<dbReference type="Gene3D" id="3.90.226.10">
    <property type="entry name" value="2-enoyl-CoA Hydratase, Chain A, domain 1"/>
    <property type="match status" value="1"/>
</dbReference>
<dbReference type="InterPro" id="IPR029045">
    <property type="entry name" value="ClpP/crotonase-like_dom_sf"/>
</dbReference>
<dbReference type="PANTHER" id="PTHR11941">
    <property type="entry name" value="ENOYL-COA HYDRATASE-RELATED"/>
    <property type="match status" value="1"/>
</dbReference>
<dbReference type="InterPro" id="IPR001753">
    <property type="entry name" value="Enoyl-CoA_hydra/iso"/>
</dbReference>
<proteinExistence type="predicted"/>
<organism evidence="1">
    <name type="scientific">marine metagenome</name>
    <dbReference type="NCBI Taxonomy" id="408172"/>
    <lineage>
        <taxon>unclassified sequences</taxon>
        <taxon>metagenomes</taxon>
        <taxon>ecological metagenomes</taxon>
    </lineage>
</organism>
<gene>
    <name evidence="1" type="ORF">METZ01_LOCUS275158</name>
</gene>
<dbReference type="PANTHER" id="PTHR11941:SF54">
    <property type="entry name" value="ENOYL-COA HYDRATASE, MITOCHONDRIAL"/>
    <property type="match status" value="1"/>
</dbReference>
<name>A0A382KBH8_9ZZZZ</name>
<dbReference type="AlphaFoldDB" id="A0A382KBH8"/>
<evidence type="ECO:0008006" key="2">
    <source>
        <dbReference type="Google" id="ProtNLM"/>
    </source>
</evidence>
<reference evidence="1" key="1">
    <citation type="submission" date="2018-05" db="EMBL/GenBank/DDBJ databases">
        <authorList>
            <person name="Lanie J.A."/>
            <person name="Ng W.-L."/>
            <person name="Kazmierczak K.M."/>
            <person name="Andrzejewski T.M."/>
            <person name="Davidsen T.M."/>
            <person name="Wayne K.J."/>
            <person name="Tettelin H."/>
            <person name="Glass J.I."/>
            <person name="Rusch D."/>
            <person name="Podicherti R."/>
            <person name="Tsui H.-C.T."/>
            <person name="Winkler M.E."/>
        </authorList>
    </citation>
    <scope>NUCLEOTIDE SEQUENCE</scope>
</reference>
<evidence type="ECO:0000313" key="1">
    <source>
        <dbReference type="EMBL" id="SVC22304.1"/>
    </source>
</evidence>
<dbReference type="EMBL" id="UINC01079875">
    <property type="protein sequence ID" value="SVC22304.1"/>
    <property type="molecule type" value="Genomic_DNA"/>
</dbReference>